<evidence type="ECO:0000259" key="6">
    <source>
        <dbReference type="PROSITE" id="PS51935"/>
    </source>
</evidence>
<dbReference type="PROSITE" id="PS51221">
    <property type="entry name" value="TTL"/>
    <property type="match status" value="1"/>
</dbReference>
<keyword evidence="2" id="KW-0645">Protease</keyword>
<dbReference type="PANTHER" id="PTHR47664">
    <property type="entry name" value="NLPC_P60 DOMAIN-CONTAINING PROTEIN"/>
    <property type="match status" value="1"/>
</dbReference>
<sequence>MFKSYLCVEDALQQKLMKERALSERCDEARMLDLRKKFLDQAKEYFGVPYKKKYHEPGSMEFNSPIFLDCCGLVRRVLRDLKEDFGFTIGPWNQAYQFDTLPIVINEENDMKPGDLVFISGIYNDPKRKKQKHNMVHVEIWAGDKNKTIGARWQKGKVQVHDSYRFEAKIYHSMVYHFRSIDTWLRGICKSYCSEHPWKRPTFRPGKRSVFSLEKGGPEEDEDGEISQEDIIGTPLEGEDPGQTVIMENVRSTKEPVEASGKNQLEMVNICGSGAEDVCDTQTLMSGTVGGIINVIESEQVVSLTGDKDEKEGKQDWQHEKVTKEDGDSLFVRQEEFDENVESRYALVERKMMSKEERRKEIGEVHCSGVRDIQFEEKLSWDLFSFDERDQNEDVDLEVEEELLMNLETVDDESWLYDSGLEVCSPCHPFIAWDVETEKPVVAAECSFSEPQSEKPLSGKPLSEKPLSEKGWQVSSFHHSPREMRKEFQGQTSKGTDELESAFASVLSLSDFSPSKKCVANQNVAEYSPMLEQILTVDVTSMDQLEETSLSDVEIRNVDEDDDVMSYTSEGWADDKGISSMLEGVLREHCGNSVVGTQGVLPLDLSSTSSPLKSYESSFHQASQVEETSPNDSDSPKDTAGQSSSGDSLNNQQGGAGPGAGQPASGKAGSNVKSNDDFGDGQEKRKSNLESRKSVYKAENAPRFYIGGKNGVSLVEEPLRAKGWQRLEDGKSDKYKLRWVEIRSQIDYSTFRPGEQLINRIPGSGMLATKTGLFNTLRDYERFKERMKKGKADKGMKMQDFFPESYVLDNKADRDAFFQIYKEGEIWICKPNNMNQGKGIYLVRDLEELKKKYAGEVTGGAVARSRVKRGTNQRLIQRYLPNPLLLNGKKFDVRTYMLIACTNPFVVLYHSGYCRLSCEDYDAESQDLARHLTNQYQQKKVATYQDVKNETVWSMERFNEYINTEIAEDKGLSADWVFGHFTKRMHQVMTHCFHAVKNKLDTSLGLFDLLGFDFIIDTDMKIWLLEVNVNPALHTNCDVLKEKLPPMIAETLDITLEIFEKSQKKQNILPLKSLKNFHLLYSATSGASRQVRPQRTKSTSPTRADRKPISPSRIKGSKSTVPSKRTSSTSKETAGVKGLTPKATPTVAGKEGTEEA</sequence>
<keyword evidence="3" id="KW-0378">Hydrolase</keyword>
<feature type="compositionally biased region" description="Polar residues" evidence="5">
    <location>
        <begin position="619"/>
        <end position="633"/>
    </location>
</feature>
<dbReference type="EMBL" id="JAIZAY010000021">
    <property type="protein sequence ID" value="KAJ8021443.1"/>
    <property type="molecule type" value="Genomic_DNA"/>
</dbReference>
<dbReference type="PROSITE" id="PS51935">
    <property type="entry name" value="NLPC_P60"/>
    <property type="match status" value="1"/>
</dbReference>
<feature type="domain" description="NlpC/P60" evidence="6">
    <location>
        <begin position="32"/>
        <end position="182"/>
    </location>
</feature>
<evidence type="ECO:0000256" key="4">
    <source>
        <dbReference type="ARBA" id="ARBA00022807"/>
    </source>
</evidence>
<reference evidence="7" key="1">
    <citation type="submission" date="2021-10" db="EMBL/GenBank/DDBJ databases">
        <title>Tropical sea cucumber genome reveals ecological adaptation and Cuvierian tubules defense mechanism.</title>
        <authorList>
            <person name="Chen T."/>
        </authorList>
    </citation>
    <scope>NUCLEOTIDE SEQUENCE</scope>
    <source>
        <strain evidence="7">Nanhai2018</strain>
        <tissue evidence="7">Muscle</tissue>
    </source>
</reference>
<feature type="compositionally biased region" description="Low complexity" evidence="5">
    <location>
        <begin position="661"/>
        <end position="670"/>
    </location>
</feature>
<evidence type="ECO:0000313" key="8">
    <source>
        <dbReference type="Proteomes" id="UP001152320"/>
    </source>
</evidence>
<feature type="region of interest" description="Disordered" evidence="5">
    <location>
        <begin position="607"/>
        <end position="694"/>
    </location>
</feature>
<evidence type="ECO:0000256" key="5">
    <source>
        <dbReference type="SAM" id="MobiDB-lite"/>
    </source>
</evidence>
<evidence type="ECO:0000256" key="1">
    <source>
        <dbReference type="ARBA" id="ARBA00007074"/>
    </source>
</evidence>
<dbReference type="SUPFAM" id="SSF56059">
    <property type="entry name" value="Glutathione synthetase ATP-binding domain-like"/>
    <property type="match status" value="1"/>
</dbReference>
<dbReference type="Gene3D" id="3.30.470.20">
    <property type="entry name" value="ATP-grasp fold, B domain"/>
    <property type="match status" value="1"/>
</dbReference>
<comment type="similarity">
    <text evidence="1">Belongs to the peptidase C40 family.</text>
</comment>
<keyword evidence="8" id="KW-1185">Reference proteome</keyword>
<dbReference type="InterPro" id="IPR000064">
    <property type="entry name" value="NLP_P60_dom"/>
</dbReference>
<dbReference type="Proteomes" id="UP001152320">
    <property type="component" value="Chromosome 21"/>
</dbReference>
<dbReference type="SUPFAM" id="SSF54001">
    <property type="entry name" value="Cysteine proteinases"/>
    <property type="match status" value="1"/>
</dbReference>
<feature type="compositionally biased region" description="Basic and acidic residues" evidence="5">
    <location>
        <begin position="681"/>
        <end position="693"/>
    </location>
</feature>
<dbReference type="PANTHER" id="PTHR47664:SF1">
    <property type="entry name" value="CHROMOSOME UNDETERMINED SCAFFOLD_14, WHOLE GENOME SHOTGUN SEQUENCE"/>
    <property type="match status" value="1"/>
</dbReference>
<dbReference type="OrthoDB" id="202825at2759"/>
<feature type="compositionally biased region" description="Low complexity" evidence="5">
    <location>
        <begin position="607"/>
        <end position="618"/>
    </location>
</feature>
<dbReference type="GO" id="GO:0008234">
    <property type="term" value="F:cysteine-type peptidase activity"/>
    <property type="evidence" value="ECO:0007669"/>
    <property type="project" value="UniProtKB-KW"/>
</dbReference>
<dbReference type="GO" id="GO:0006508">
    <property type="term" value="P:proteolysis"/>
    <property type="evidence" value="ECO:0007669"/>
    <property type="project" value="UniProtKB-KW"/>
</dbReference>
<name>A0A9Q0YEM3_HOLLE</name>
<dbReference type="InterPro" id="IPR038765">
    <property type="entry name" value="Papain-like_cys_pep_sf"/>
</dbReference>
<evidence type="ECO:0000256" key="3">
    <source>
        <dbReference type="ARBA" id="ARBA00022801"/>
    </source>
</evidence>
<evidence type="ECO:0000313" key="7">
    <source>
        <dbReference type="EMBL" id="KAJ8021443.1"/>
    </source>
</evidence>
<gene>
    <name evidence="7" type="ORF">HOLleu_38645</name>
</gene>
<feature type="compositionally biased region" description="Polar residues" evidence="5">
    <location>
        <begin position="1117"/>
        <end position="1132"/>
    </location>
</feature>
<dbReference type="Gene3D" id="3.90.1720.10">
    <property type="entry name" value="endopeptidase domain like (from Nostoc punctiforme)"/>
    <property type="match status" value="1"/>
</dbReference>
<comment type="caution">
    <text evidence="7">The sequence shown here is derived from an EMBL/GenBank/DDBJ whole genome shotgun (WGS) entry which is preliminary data.</text>
</comment>
<dbReference type="Pfam" id="PF03133">
    <property type="entry name" value="TTL"/>
    <property type="match status" value="1"/>
</dbReference>
<feature type="region of interest" description="Disordered" evidence="5">
    <location>
        <begin position="448"/>
        <end position="494"/>
    </location>
</feature>
<protein>
    <submittedName>
        <fullName evidence="7">Protein polyglycylase TTLL10</fullName>
    </submittedName>
</protein>
<dbReference type="AlphaFoldDB" id="A0A9Q0YEM3"/>
<accession>A0A9Q0YEM3</accession>
<feature type="compositionally biased region" description="Polar residues" evidence="5">
    <location>
        <begin position="640"/>
        <end position="651"/>
    </location>
</feature>
<proteinExistence type="inferred from homology"/>
<feature type="region of interest" description="Disordered" evidence="5">
    <location>
        <begin position="1086"/>
        <end position="1156"/>
    </location>
</feature>
<dbReference type="InterPro" id="IPR004344">
    <property type="entry name" value="TTL/TTLL_fam"/>
</dbReference>
<organism evidence="7 8">
    <name type="scientific">Holothuria leucospilota</name>
    <name type="common">Black long sea cucumber</name>
    <name type="synonym">Mertensiothuria leucospilota</name>
    <dbReference type="NCBI Taxonomy" id="206669"/>
    <lineage>
        <taxon>Eukaryota</taxon>
        <taxon>Metazoa</taxon>
        <taxon>Echinodermata</taxon>
        <taxon>Eleutherozoa</taxon>
        <taxon>Echinozoa</taxon>
        <taxon>Holothuroidea</taxon>
        <taxon>Aspidochirotacea</taxon>
        <taxon>Aspidochirotida</taxon>
        <taxon>Holothuriidae</taxon>
        <taxon>Holothuria</taxon>
    </lineage>
</organism>
<keyword evidence="4" id="KW-0788">Thiol protease</keyword>
<feature type="compositionally biased region" description="Polar residues" evidence="5">
    <location>
        <begin position="1086"/>
        <end position="1102"/>
    </location>
</feature>
<evidence type="ECO:0000256" key="2">
    <source>
        <dbReference type="ARBA" id="ARBA00022670"/>
    </source>
</evidence>